<name>A0A565CGR1_9BRAS</name>
<keyword evidence="1" id="KW-1133">Transmembrane helix</keyword>
<dbReference type="EMBL" id="CABITT030000008">
    <property type="protein sequence ID" value="VVB12873.1"/>
    <property type="molecule type" value="Genomic_DNA"/>
</dbReference>
<dbReference type="InterPro" id="IPR032675">
    <property type="entry name" value="LRR_dom_sf"/>
</dbReference>
<feature type="transmembrane region" description="Helical" evidence="1">
    <location>
        <begin position="44"/>
        <end position="67"/>
    </location>
</feature>
<proteinExistence type="predicted"/>
<sequence length="74" mass="8423">MESSLNGPLRSNSSLFRQQHRQSLNLGYNNLSGILPDSIGNFKYLSVLACGSCNFHGNYLLIMISLVKDRIRWY</sequence>
<organism evidence="2 3">
    <name type="scientific">Arabis nemorensis</name>
    <dbReference type="NCBI Taxonomy" id="586526"/>
    <lineage>
        <taxon>Eukaryota</taxon>
        <taxon>Viridiplantae</taxon>
        <taxon>Streptophyta</taxon>
        <taxon>Embryophyta</taxon>
        <taxon>Tracheophyta</taxon>
        <taxon>Spermatophyta</taxon>
        <taxon>Magnoliopsida</taxon>
        <taxon>eudicotyledons</taxon>
        <taxon>Gunneridae</taxon>
        <taxon>Pentapetalae</taxon>
        <taxon>rosids</taxon>
        <taxon>malvids</taxon>
        <taxon>Brassicales</taxon>
        <taxon>Brassicaceae</taxon>
        <taxon>Arabideae</taxon>
        <taxon>Arabis</taxon>
    </lineage>
</organism>
<protein>
    <recommendedName>
        <fullName evidence="4">Leucine-rich repeat-containing N-terminal plant-type domain-containing protein</fullName>
    </recommendedName>
</protein>
<gene>
    <name evidence="2" type="ORF">ANE_LOCUS23317</name>
</gene>
<evidence type="ECO:0000313" key="3">
    <source>
        <dbReference type="Proteomes" id="UP000489600"/>
    </source>
</evidence>
<dbReference type="AlphaFoldDB" id="A0A565CGR1"/>
<dbReference type="Proteomes" id="UP000489600">
    <property type="component" value="Unassembled WGS sequence"/>
</dbReference>
<dbReference type="SUPFAM" id="SSF52058">
    <property type="entry name" value="L domain-like"/>
    <property type="match status" value="1"/>
</dbReference>
<dbReference type="Gene3D" id="3.80.10.10">
    <property type="entry name" value="Ribonuclease Inhibitor"/>
    <property type="match status" value="1"/>
</dbReference>
<comment type="caution">
    <text evidence="2">The sequence shown here is derived from an EMBL/GenBank/DDBJ whole genome shotgun (WGS) entry which is preliminary data.</text>
</comment>
<keyword evidence="3" id="KW-1185">Reference proteome</keyword>
<reference evidence="2" key="1">
    <citation type="submission" date="2019-07" db="EMBL/GenBank/DDBJ databases">
        <authorList>
            <person name="Dittberner H."/>
        </authorList>
    </citation>
    <scope>NUCLEOTIDE SEQUENCE [LARGE SCALE GENOMIC DNA]</scope>
</reference>
<dbReference type="OrthoDB" id="1600340at2759"/>
<evidence type="ECO:0000256" key="1">
    <source>
        <dbReference type="SAM" id="Phobius"/>
    </source>
</evidence>
<accession>A0A565CGR1</accession>
<keyword evidence="1" id="KW-0472">Membrane</keyword>
<evidence type="ECO:0000313" key="2">
    <source>
        <dbReference type="EMBL" id="VVB12873.1"/>
    </source>
</evidence>
<evidence type="ECO:0008006" key="4">
    <source>
        <dbReference type="Google" id="ProtNLM"/>
    </source>
</evidence>
<keyword evidence="1" id="KW-0812">Transmembrane</keyword>